<proteinExistence type="predicted"/>
<dbReference type="Proteomes" id="UP000182589">
    <property type="component" value="Unassembled WGS sequence"/>
</dbReference>
<keyword evidence="2" id="KW-1185">Reference proteome</keyword>
<gene>
    <name evidence="1" type="ORF">SAMN04489725_12510</name>
</gene>
<dbReference type="AlphaFoldDB" id="A0A1H2XWP8"/>
<name>A0A1H2XWP8_9BACL</name>
<reference evidence="2" key="1">
    <citation type="submission" date="2016-10" db="EMBL/GenBank/DDBJ databases">
        <authorList>
            <person name="Varghese N."/>
        </authorList>
    </citation>
    <scope>NUCLEOTIDE SEQUENCE [LARGE SCALE GENOMIC DNA]</scope>
    <source>
        <strain evidence="2">DSM 12489</strain>
    </source>
</reference>
<dbReference type="EMBL" id="FNOJ01000025">
    <property type="protein sequence ID" value="SDW97296.1"/>
    <property type="molecule type" value="Genomic_DNA"/>
</dbReference>
<sequence>MNAPNQQFNWNIVGVNVTGAGTGNSSVEVDIGFNVFNQADPTGPSNGLGGTEVAQNQVMTFPWTVNQ</sequence>
<accession>A0A1H2XWP8</accession>
<protein>
    <submittedName>
        <fullName evidence="1">Uncharacterized protein</fullName>
    </submittedName>
</protein>
<organism evidence="1 2">
    <name type="scientific">Alicyclobacillus hesperidum</name>
    <dbReference type="NCBI Taxonomy" id="89784"/>
    <lineage>
        <taxon>Bacteria</taxon>
        <taxon>Bacillati</taxon>
        <taxon>Bacillota</taxon>
        <taxon>Bacilli</taxon>
        <taxon>Bacillales</taxon>
        <taxon>Alicyclobacillaceae</taxon>
        <taxon>Alicyclobacillus</taxon>
    </lineage>
</organism>
<evidence type="ECO:0000313" key="1">
    <source>
        <dbReference type="EMBL" id="SDW97296.1"/>
    </source>
</evidence>
<evidence type="ECO:0000313" key="2">
    <source>
        <dbReference type="Proteomes" id="UP000182589"/>
    </source>
</evidence>